<dbReference type="InterPro" id="IPR053008">
    <property type="entry name" value="Phomopsin_biosynth_assoc"/>
</dbReference>
<dbReference type="VEuPathDB" id="FungiDB:HCDG_03973"/>
<name>C6HB91_AJECH</name>
<dbReference type="EMBL" id="GG692422">
    <property type="protein sequence ID" value="EER42514.1"/>
    <property type="molecule type" value="Genomic_DNA"/>
</dbReference>
<dbReference type="Proteomes" id="UP000002624">
    <property type="component" value="Unassembled WGS sequence"/>
</dbReference>
<dbReference type="OrthoDB" id="3501153at2759"/>
<keyword evidence="1" id="KW-1133">Transmembrane helix</keyword>
<dbReference type="STRING" id="544712.C6HB91"/>
<sequence>MQDPPDADIHQFPGRKSPTVQRNWGMSRTLYLWGFDRFVLATISILVIIISRWVGDDFVRVAALTLGIGASSAAQAPPLLLNLPLLWTKESSYKECNQSDSDESEEPPPKSVSHFFWAAIFIGLIAFGALLIALAPKNWLRGNSCVFASGSKEVSSSPQQQNDEDLIMDCGKTRAEAVARGCVLDVMGAAWLPPLCYDKELAEESVLSDTELSKVGGSGIFQWWTDYNHTVEISQDRLQYLDDLVGYTWEKFHMAHCLYDWRVLVKAAKRIRKGERNVEIIANQDQRVGARAKVDFALGKCVRLDMY</sequence>
<evidence type="ECO:0000313" key="3">
    <source>
        <dbReference type="Proteomes" id="UP000002624"/>
    </source>
</evidence>
<gene>
    <name evidence="2" type="ORF">HCDG_03973</name>
</gene>
<feature type="transmembrane region" description="Helical" evidence="1">
    <location>
        <begin position="115"/>
        <end position="134"/>
    </location>
</feature>
<feature type="transmembrane region" description="Helical" evidence="1">
    <location>
        <begin position="30"/>
        <end position="51"/>
    </location>
</feature>
<dbReference type="PANTHER" id="PTHR35896:SF3">
    <property type="entry name" value="MAJOR FACILITATOR SUPERFAMILY TRANSPORTER"/>
    <property type="match status" value="1"/>
</dbReference>
<evidence type="ECO:0000313" key="2">
    <source>
        <dbReference type="EMBL" id="EER42514.1"/>
    </source>
</evidence>
<dbReference type="HOGENOM" id="CLU_066042_2_0_1"/>
<evidence type="ECO:0000256" key="1">
    <source>
        <dbReference type="SAM" id="Phobius"/>
    </source>
</evidence>
<keyword evidence="1" id="KW-0472">Membrane</keyword>
<organism evidence="2 3">
    <name type="scientific">Ajellomyces capsulatus (strain H143)</name>
    <name type="common">Darling's disease fungus</name>
    <name type="synonym">Histoplasma capsulatum</name>
    <dbReference type="NCBI Taxonomy" id="544712"/>
    <lineage>
        <taxon>Eukaryota</taxon>
        <taxon>Fungi</taxon>
        <taxon>Dikarya</taxon>
        <taxon>Ascomycota</taxon>
        <taxon>Pezizomycotina</taxon>
        <taxon>Eurotiomycetes</taxon>
        <taxon>Eurotiomycetidae</taxon>
        <taxon>Onygenales</taxon>
        <taxon>Ajellomycetaceae</taxon>
        <taxon>Histoplasma</taxon>
    </lineage>
</organism>
<dbReference type="OMA" id="IHTQAIN"/>
<keyword evidence="1" id="KW-0812">Transmembrane</keyword>
<dbReference type="AlphaFoldDB" id="C6HB91"/>
<proteinExistence type="predicted"/>
<accession>C6HB91</accession>
<feature type="transmembrane region" description="Helical" evidence="1">
    <location>
        <begin position="58"/>
        <end position="76"/>
    </location>
</feature>
<dbReference type="PANTHER" id="PTHR35896">
    <property type="entry name" value="IG-LIKE DOMAIN-CONTAINING PROTEIN"/>
    <property type="match status" value="1"/>
</dbReference>
<protein>
    <submittedName>
        <fullName evidence="2">Uncharacterized protein</fullName>
    </submittedName>
</protein>
<reference evidence="3" key="1">
    <citation type="submission" date="2009-05" db="EMBL/GenBank/DDBJ databases">
        <title>The genome sequence of Ajellomyces capsulatus strain H143.</title>
        <authorList>
            <person name="Champion M."/>
            <person name="Cuomo C.A."/>
            <person name="Ma L.-J."/>
            <person name="Henn M.R."/>
            <person name="Sil A."/>
            <person name="Goldman B."/>
            <person name="Young S.K."/>
            <person name="Kodira C.D."/>
            <person name="Zeng Q."/>
            <person name="Koehrsen M."/>
            <person name="Alvarado L."/>
            <person name="Berlin A.M."/>
            <person name="Borenstein D."/>
            <person name="Chen Z."/>
            <person name="Engels R."/>
            <person name="Freedman E."/>
            <person name="Gellesch M."/>
            <person name="Goldberg J."/>
            <person name="Griggs A."/>
            <person name="Gujja S."/>
            <person name="Heiman D.I."/>
            <person name="Hepburn T.A."/>
            <person name="Howarth C."/>
            <person name="Jen D."/>
            <person name="Larson L."/>
            <person name="Lewis B."/>
            <person name="Mehta T."/>
            <person name="Park D."/>
            <person name="Pearson M."/>
            <person name="Roberts A."/>
            <person name="Saif S."/>
            <person name="Shea T.D."/>
            <person name="Shenoy N."/>
            <person name="Sisk P."/>
            <person name="Stolte C."/>
            <person name="Sykes S."/>
            <person name="Walk T."/>
            <person name="White J."/>
            <person name="Yandava C."/>
            <person name="Klein B."/>
            <person name="McEwen J.G."/>
            <person name="Puccia R."/>
            <person name="Goldman G.H."/>
            <person name="Felipe M.S."/>
            <person name="Nino-Vega G."/>
            <person name="San-Blas G."/>
            <person name="Taylor J.W."/>
            <person name="Mendoza L."/>
            <person name="Galagan J.E."/>
            <person name="Nusbaum C."/>
            <person name="Birren B.W."/>
        </authorList>
    </citation>
    <scope>NUCLEOTIDE SEQUENCE [LARGE SCALE GENOMIC DNA]</scope>
    <source>
        <strain evidence="3">H143</strain>
    </source>
</reference>